<name>A0ABW3RZL0_9BACL</name>
<evidence type="ECO:0000256" key="1">
    <source>
        <dbReference type="SAM" id="Phobius"/>
    </source>
</evidence>
<dbReference type="InterPro" id="IPR019251">
    <property type="entry name" value="DUF2231_TM"/>
</dbReference>
<protein>
    <submittedName>
        <fullName evidence="3">DUF2231 domain-containing protein</fullName>
    </submittedName>
</protein>
<feature type="transmembrane region" description="Helical" evidence="1">
    <location>
        <begin position="40"/>
        <end position="59"/>
    </location>
</feature>
<dbReference type="Pfam" id="PF09990">
    <property type="entry name" value="DUF2231"/>
    <property type="match status" value="1"/>
</dbReference>
<dbReference type="Proteomes" id="UP001597262">
    <property type="component" value="Unassembled WGS sequence"/>
</dbReference>
<gene>
    <name evidence="3" type="ORF">ACFQ3W_13445</name>
</gene>
<keyword evidence="4" id="KW-1185">Reference proteome</keyword>
<organism evidence="3 4">
    <name type="scientific">Paenibacillus puldeungensis</name>
    <dbReference type="NCBI Taxonomy" id="696536"/>
    <lineage>
        <taxon>Bacteria</taxon>
        <taxon>Bacillati</taxon>
        <taxon>Bacillota</taxon>
        <taxon>Bacilli</taxon>
        <taxon>Bacillales</taxon>
        <taxon>Paenibacillaceae</taxon>
        <taxon>Paenibacillus</taxon>
    </lineage>
</organism>
<accession>A0ABW3RZL0</accession>
<proteinExistence type="predicted"/>
<keyword evidence="1" id="KW-0472">Membrane</keyword>
<evidence type="ECO:0000259" key="2">
    <source>
        <dbReference type="Pfam" id="PF09990"/>
    </source>
</evidence>
<reference evidence="4" key="1">
    <citation type="journal article" date="2019" name="Int. J. Syst. Evol. Microbiol.">
        <title>The Global Catalogue of Microorganisms (GCM) 10K type strain sequencing project: providing services to taxonomists for standard genome sequencing and annotation.</title>
        <authorList>
            <consortium name="The Broad Institute Genomics Platform"/>
            <consortium name="The Broad Institute Genome Sequencing Center for Infectious Disease"/>
            <person name="Wu L."/>
            <person name="Ma J."/>
        </authorList>
    </citation>
    <scope>NUCLEOTIDE SEQUENCE [LARGE SCALE GENOMIC DNA]</scope>
    <source>
        <strain evidence="4">CCUG 59189</strain>
    </source>
</reference>
<dbReference type="EMBL" id="JBHTLM010000008">
    <property type="protein sequence ID" value="MFD1177296.1"/>
    <property type="molecule type" value="Genomic_DNA"/>
</dbReference>
<sequence length="165" mass="18217">MSYLVNNLHFIVIHVPIAMLLFSFLFDLAAVFLKKKDWHTAAFLCLIIGTLGAIAAVMTGPEESEEALVERHELFANMTMFLFIALSLIRLWFHFRKKKELGGNAIYLAAALVGVLLVSYTGHLGGLMVHPDKGGEKESLQAPISSIQQSAQLGQARLNIIQPLN</sequence>
<keyword evidence="1" id="KW-1133">Transmembrane helix</keyword>
<feature type="domain" description="DUF2231" evidence="2">
    <location>
        <begin position="7"/>
        <end position="133"/>
    </location>
</feature>
<dbReference type="RefSeq" id="WP_379319731.1">
    <property type="nucleotide sequence ID" value="NZ_JBHTLM010000008.1"/>
</dbReference>
<comment type="caution">
    <text evidence="3">The sequence shown here is derived from an EMBL/GenBank/DDBJ whole genome shotgun (WGS) entry which is preliminary data.</text>
</comment>
<evidence type="ECO:0000313" key="3">
    <source>
        <dbReference type="EMBL" id="MFD1177296.1"/>
    </source>
</evidence>
<keyword evidence="1" id="KW-0812">Transmembrane</keyword>
<feature type="transmembrane region" description="Helical" evidence="1">
    <location>
        <begin position="74"/>
        <end position="93"/>
    </location>
</feature>
<evidence type="ECO:0000313" key="4">
    <source>
        <dbReference type="Proteomes" id="UP001597262"/>
    </source>
</evidence>
<feature type="transmembrane region" description="Helical" evidence="1">
    <location>
        <begin position="12"/>
        <end position="33"/>
    </location>
</feature>
<feature type="transmembrane region" description="Helical" evidence="1">
    <location>
        <begin position="105"/>
        <end position="123"/>
    </location>
</feature>